<evidence type="ECO:0000313" key="3">
    <source>
        <dbReference type="EMBL" id="KAF4312582.1"/>
    </source>
</evidence>
<feature type="region of interest" description="Disordered" evidence="1">
    <location>
        <begin position="343"/>
        <end position="368"/>
    </location>
</feature>
<dbReference type="InterPro" id="IPR039553">
    <property type="entry name" value="Prefoldin-like"/>
</dbReference>
<dbReference type="SUPFAM" id="SSF46579">
    <property type="entry name" value="Prefoldin"/>
    <property type="match status" value="1"/>
</dbReference>
<name>A0A8H4NEY2_9PEZI</name>
<feature type="compositionally biased region" description="Pro residues" evidence="1">
    <location>
        <begin position="515"/>
        <end position="526"/>
    </location>
</feature>
<dbReference type="InterPro" id="IPR052255">
    <property type="entry name" value="RNA_pol_II_subunit5-mediator"/>
</dbReference>
<sequence>MSAQSRDHISDLERHRLRLEEQIFKLRKSLQHWQTWDAEYEGLKEEIQGFKKTPGAADPTAQDMIDLGHEFGGELVNEKEIKELLGKDMSRSAKQVIDLISRRQDYVQKNIETVQKQVDAAEDKLTKVLIVSNPSLEDEEGGPLMDIREELDEDGNVVSSSISHPGQQTARIMETLKRAGIELPDQESKGNEETPDVADSSSDAGAPAMKIEEPIQPDFSQGAGEASVQAEAAPASQEPKPISRKKSVSFAPDTKEPAESSGVPETKGSFTTHMNFKPGSRVVELNDKDEAIGHEIAGPQNPGIQDPVIPKNESEEDAKLRREMLEYNLNEVGHVVAELDLYEGNSDDEDMYEEEDSDIEEVEEDEWGRSRPVITEEYLQKMRELEKKLDARMIENMGPAPEDADLNNMLQQAQGVHKLVVRTDEEIPPALLPKQSAKNTSAEAQRKNETSEPASTAGSATQPARSEKGVRFAPEFDVSPAPAVKLPPPSPPSTTKTPEPSPVADAIIERTPVTQAPPAPSEPVPPRKASRFKVSRANLPADSSLTASPSTASPLPSRPTGPSNATLASSIIERDMASTPASAPDPDGLDPDTLSEETLTSYHKLRTKLIQRQEGGFTRLDPEEEADGPLVEEREDGSVRKVSRFRAARVKGAGVGL</sequence>
<dbReference type="GO" id="GO:0000122">
    <property type="term" value="P:negative regulation of transcription by RNA polymerase II"/>
    <property type="evidence" value="ECO:0007669"/>
    <property type="project" value="TreeGrafter"/>
</dbReference>
<dbReference type="EMBL" id="WWBZ02000002">
    <property type="protein sequence ID" value="KAF4312582.1"/>
    <property type="molecule type" value="Genomic_DNA"/>
</dbReference>
<dbReference type="Proteomes" id="UP000572817">
    <property type="component" value="Unassembled WGS sequence"/>
</dbReference>
<keyword evidence="4" id="KW-1185">Reference proteome</keyword>
<organism evidence="3 4">
    <name type="scientific">Botryosphaeria dothidea</name>
    <dbReference type="NCBI Taxonomy" id="55169"/>
    <lineage>
        <taxon>Eukaryota</taxon>
        <taxon>Fungi</taxon>
        <taxon>Dikarya</taxon>
        <taxon>Ascomycota</taxon>
        <taxon>Pezizomycotina</taxon>
        <taxon>Dothideomycetes</taxon>
        <taxon>Dothideomycetes incertae sedis</taxon>
        <taxon>Botryosphaeriales</taxon>
        <taxon>Botryosphaeriaceae</taxon>
        <taxon>Botryosphaeria</taxon>
    </lineage>
</organism>
<protein>
    <submittedName>
        <fullName evidence="3">Unconventional prefoldin RPB5 interactor</fullName>
    </submittedName>
</protein>
<dbReference type="Gene3D" id="1.10.287.370">
    <property type="match status" value="1"/>
</dbReference>
<feature type="compositionally biased region" description="Polar residues" evidence="1">
    <location>
        <begin position="451"/>
        <end position="464"/>
    </location>
</feature>
<dbReference type="GO" id="GO:0003714">
    <property type="term" value="F:transcription corepressor activity"/>
    <property type="evidence" value="ECO:0007669"/>
    <property type="project" value="TreeGrafter"/>
</dbReference>
<dbReference type="GO" id="GO:0019212">
    <property type="term" value="F:phosphatase inhibitor activity"/>
    <property type="evidence" value="ECO:0007669"/>
    <property type="project" value="TreeGrafter"/>
</dbReference>
<accession>A0A8H4NEY2</accession>
<feature type="region of interest" description="Disordered" evidence="1">
    <location>
        <begin position="182"/>
        <end position="310"/>
    </location>
</feature>
<gene>
    <name evidence="3" type="ORF">GTA08_BOTSDO12012</name>
</gene>
<feature type="region of interest" description="Disordered" evidence="1">
    <location>
        <begin position="613"/>
        <end position="637"/>
    </location>
</feature>
<evidence type="ECO:0000256" key="1">
    <source>
        <dbReference type="SAM" id="MobiDB-lite"/>
    </source>
</evidence>
<feature type="domain" description="DUF3835" evidence="2">
    <location>
        <begin position="567"/>
        <end position="650"/>
    </location>
</feature>
<evidence type="ECO:0000313" key="4">
    <source>
        <dbReference type="Proteomes" id="UP000572817"/>
    </source>
</evidence>
<dbReference type="Pfam" id="PF12927">
    <property type="entry name" value="DUF3835"/>
    <property type="match status" value="1"/>
</dbReference>
<dbReference type="InterPro" id="IPR024325">
    <property type="entry name" value="DUF3835"/>
</dbReference>
<feature type="compositionally biased region" description="Basic and acidic residues" evidence="1">
    <location>
        <begin position="284"/>
        <end position="293"/>
    </location>
</feature>
<dbReference type="Pfam" id="PF13758">
    <property type="entry name" value="Prefoldin_3"/>
    <property type="match status" value="1"/>
</dbReference>
<feature type="region of interest" description="Disordered" evidence="1">
    <location>
        <begin position="421"/>
        <end position="598"/>
    </location>
</feature>
<evidence type="ECO:0000259" key="2">
    <source>
        <dbReference type="Pfam" id="PF12927"/>
    </source>
</evidence>
<comment type="caution">
    <text evidence="3">The sequence shown here is derived from an EMBL/GenBank/DDBJ whole genome shotgun (WGS) entry which is preliminary data.</text>
</comment>
<dbReference type="GO" id="GO:0003682">
    <property type="term" value="F:chromatin binding"/>
    <property type="evidence" value="ECO:0007669"/>
    <property type="project" value="TreeGrafter"/>
</dbReference>
<feature type="compositionally biased region" description="Acidic residues" evidence="1">
    <location>
        <begin position="345"/>
        <end position="366"/>
    </location>
</feature>
<dbReference type="PANTHER" id="PTHR15111">
    <property type="entry name" value="RNA POLYMERASE II SUBUNIT 5-MEDIATING PROTEIN NNX3"/>
    <property type="match status" value="1"/>
</dbReference>
<feature type="compositionally biased region" description="Low complexity" evidence="1">
    <location>
        <begin position="539"/>
        <end position="560"/>
    </location>
</feature>
<dbReference type="PANTHER" id="PTHR15111:SF0">
    <property type="entry name" value="UNCONVENTIONAL PREFOLDIN RPB5 INTERACTOR 1"/>
    <property type="match status" value="1"/>
</dbReference>
<dbReference type="OrthoDB" id="21413at2759"/>
<reference evidence="3" key="1">
    <citation type="submission" date="2020-04" db="EMBL/GenBank/DDBJ databases">
        <title>Genome Assembly and Annotation of Botryosphaeria dothidea sdau 11-99, a Latent Pathogen of Apple Fruit Ring Rot in China.</title>
        <authorList>
            <person name="Yu C."/>
            <person name="Diao Y."/>
            <person name="Lu Q."/>
            <person name="Zhao J."/>
            <person name="Cui S."/>
            <person name="Peng C."/>
            <person name="He B."/>
            <person name="Liu H."/>
        </authorList>
    </citation>
    <scope>NUCLEOTIDE SEQUENCE [LARGE SCALE GENOMIC DNA]</scope>
    <source>
        <strain evidence="3">Sdau11-99</strain>
    </source>
</reference>
<dbReference type="InterPro" id="IPR009053">
    <property type="entry name" value="Prefoldin"/>
</dbReference>
<dbReference type="AlphaFoldDB" id="A0A8H4NEY2"/>
<proteinExistence type="predicted"/>
<feature type="compositionally biased region" description="Basic and acidic residues" evidence="1">
    <location>
        <begin position="182"/>
        <end position="192"/>
    </location>
</feature>